<protein>
    <submittedName>
        <fullName evidence="1">641_t:CDS:1</fullName>
    </submittedName>
</protein>
<dbReference type="EMBL" id="CAJVPM010050416">
    <property type="protein sequence ID" value="CAG8727055.1"/>
    <property type="molecule type" value="Genomic_DNA"/>
</dbReference>
<gene>
    <name evidence="1" type="ORF">SCALOS_LOCUS11468</name>
</gene>
<keyword evidence="2" id="KW-1185">Reference proteome</keyword>
<reference evidence="1" key="1">
    <citation type="submission" date="2021-06" db="EMBL/GenBank/DDBJ databases">
        <authorList>
            <person name="Kallberg Y."/>
            <person name="Tangrot J."/>
            <person name="Rosling A."/>
        </authorList>
    </citation>
    <scope>NUCLEOTIDE SEQUENCE</scope>
    <source>
        <strain evidence="1">AU212A</strain>
    </source>
</reference>
<accession>A0ACA9PXX0</accession>
<organism evidence="1 2">
    <name type="scientific">Scutellospora calospora</name>
    <dbReference type="NCBI Taxonomy" id="85575"/>
    <lineage>
        <taxon>Eukaryota</taxon>
        <taxon>Fungi</taxon>
        <taxon>Fungi incertae sedis</taxon>
        <taxon>Mucoromycota</taxon>
        <taxon>Glomeromycotina</taxon>
        <taxon>Glomeromycetes</taxon>
        <taxon>Diversisporales</taxon>
        <taxon>Gigasporaceae</taxon>
        <taxon>Scutellospora</taxon>
    </lineage>
</organism>
<dbReference type="Proteomes" id="UP000789860">
    <property type="component" value="Unassembled WGS sequence"/>
</dbReference>
<evidence type="ECO:0000313" key="2">
    <source>
        <dbReference type="Proteomes" id="UP000789860"/>
    </source>
</evidence>
<feature type="non-terminal residue" evidence="1">
    <location>
        <position position="91"/>
    </location>
</feature>
<feature type="non-terminal residue" evidence="1">
    <location>
        <position position="1"/>
    </location>
</feature>
<evidence type="ECO:0000313" key="1">
    <source>
        <dbReference type="EMBL" id="CAG8727055.1"/>
    </source>
</evidence>
<sequence>AHKQKNFLSKQYAEMNPDQRLIEMSNNEAPPDNSNEVKKRKSTRLKNVEEPPAKRTYTRKKPISSTTQKRINFPTLASSSSQQVRSQSQNM</sequence>
<proteinExistence type="predicted"/>
<name>A0ACA9PXX0_9GLOM</name>
<comment type="caution">
    <text evidence="1">The sequence shown here is derived from an EMBL/GenBank/DDBJ whole genome shotgun (WGS) entry which is preliminary data.</text>
</comment>